<evidence type="ECO:0000313" key="1">
    <source>
        <dbReference type="EMBL" id="WXB01297.1"/>
    </source>
</evidence>
<dbReference type="Proteomes" id="UP001374803">
    <property type="component" value="Chromosome"/>
</dbReference>
<gene>
    <name evidence="1" type="ORF">LVJ94_30810</name>
</gene>
<dbReference type="InterPro" id="IPR051553">
    <property type="entry name" value="Ran_GTPase-activating"/>
</dbReference>
<proteinExistence type="predicted"/>
<dbReference type="PRINTS" id="PR00633">
    <property type="entry name" value="RCCNDNSATION"/>
</dbReference>
<dbReference type="RefSeq" id="WP_394840438.1">
    <property type="nucleotide sequence ID" value="NZ_CP089929.1"/>
</dbReference>
<dbReference type="InterPro" id="IPR000408">
    <property type="entry name" value="Reg_chr_condens"/>
</dbReference>
<name>A0ABZ2KRI8_9BACT</name>
<sequence>MGARIDEGYEVRATCAILPDAQAQCWGSNQFDGLGRGKADSFPHPEALPVRDLGPVEQIVTSGGASCAVTGGRAQCWGYNGRWNDAGESGYGIAKDRNVPGILGTVRQIALGDHHGCILTTYGGVDCWGIYKDQQGIERVPFANNARVQAIAAGRQTTCALMTAGGVQCFGSNGFDSLLGRGPANGPIEQLTPAPVLIPTDKAAALQVVVSKDHACALLNDGTVWCWGDNYSGTLGAGQSNGVSVEPKESAMPLQVKDLPGTPTSIASGTGFTCALLSDGKVLCWGDNSWGTLGQGTFDDVPHLTPVSVPL</sequence>
<organism evidence="1 2">
    <name type="scientific">Pendulispora rubella</name>
    <dbReference type="NCBI Taxonomy" id="2741070"/>
    <lineage>
        <taxon>Bacteria</taxon>
        <taxon>Pseudomonadati</taxon>
        <taxon>Myxococcota</taxon>
        <taxon>Myxococcia</taxon>
        <taxon>Myxococcales</taxon>
        <taxon>Sorangiineae</taxon>
        <taxon>Pendulisporaceae</taxon>
        <taxon>Pendulispora</taxon>
    </lineage>
</organism>
<reference evidence="1" key="1">
    <citation type="submission" date="2021-12" db="EMBL/GenBank/DDBJ databases">
        <title>Discovery of the Pendulisporaceae a myxobacterial family with distinct sporulation behavior and unique specialized metabolism.</title>
        <authorList>
            <person name="Garcia R."/>
            <person name="Popoff A."/>
            <person name="Bader C.D."/>
            <person name="Loehr J."/>
            <person name="Walesch S."/>
            <person name="Walt C."/>
            <person name="Boldt J."/>
            <person name="Bunk B."/>
            <person name="Haeckl F.J.F.P.J."/>
            <person name="Gunesch A.P."/>
            <person name="Birkelbach J."/>
            <person name="Nuebel U."/>
            <person name="Pietschmann T."/>
            <person name="Bach T."/>
            <person name="Mueller R."/>
        </authorList>
    </citation>
    <scope>NUCLEOTIDE SEQUENCE</scope>
    <source>
        <strain evidence="1">MSr11367</strain>
    </source>
</reference>
<protein>
    <submittedName>
        <fullName evidence="1">Uncharacterized protein</fullName>
    </submittedName>
</protein>
<dbReference type="PANTHER" id="PTHR45982">
    <property type="entry name" value="REGULATOR OF CHROMOSOME CONDENSATION"/>
    <property type="match status" value="1"/>
</dbReference>
<dbReference type="InterPro" id="IPR009091">
    <property type="entry name" value="RCC1/BLIP-II"/>
</dbReference>
<accession>A0ABZ2KRI8</accession>
<evidence type="ECO:0000313" key="2">
    <source>
        <dbReference type="Proteomes" id="UP001374803"/>
    </source>
</evidence>
<keyword evidence="2" id="KW-1185">Reference proteome</keyword>
<dbReference type="SUPFAM" id="SSF50985">
    <property type="entry name" value="RCC1/BLIP-II"/>
    <property type="match status" value="1"/>
</dbReference>
<dbReference type="Gene3D" id="2.130.10.30">
    <property type="entry name" value="Regulator of chromosome condensation 1/beta-lactamase-inhibitor protein II"/>
    <property type="match status" value="2"/>
</dbReference>
<dbReference type="EMBL" id="CP089983">
    <property type="protein sequence ID" value="WXB01297.1"/>
    <property type="molecule type" value="Genomic_DNA"/>
</dbReference>
<dbReference type="Pfam" id="PF13540">
    <property type="entry name" value="RCC1_2"/>
    <property type="match status" value="4"/>
</dbReference>
<dbReference type="PROSITE" id="PS50012">
    <property type="entry name" value="RCC1_3"/>
    <property type="match status" value="3"/>
</dbReference>
<dbReference type="PANTHER" id="PTHR45982:SF1">
    <property type="entry name" value="REGULATOR OF CHROMOSOME CONDENSATION"/>
    <property type="match status" value="1"/>
</dbReference>